<dbReference type="OrthoDB" id="2131701at2759"/>
<dbReference type="InterPro" id="IPR000772">
    <property type="entry name" value="Ricin_B_lectin"/>
</dbReference>
<dbReference type="AlphaFoldDB" id="A0A9P6EPW5"/>
<feature type="domain" description="Ricin B lectin" evidence="1">
    <location>
        <begin position="7"/>
        <end position="77"/>
    </location>
</feature>
<dbReference type="PROSITE" id="PS50231">
    <property type="entry name" value="RICIN_B_LECTIN"/>
    <property type="match status" value="1"/>
</dbReference>
<protein>
    <submittedName>
        <fullName evidence="2">Ricin B lectin domain-containing protein</fullName>
    </submittedName>
</protein>
<dbReference type="Proteomes" id="UP000807306">
    <property type="component" value="Unassembled WGS sequence"/>
</dbReference>
<dbReference type="SUPFAM" id="SSF50370">
    <property type="entry name" value="Ricin B-like lectins"/>
    <property type="match status" value="1"/>
</dbReference>
<name>A0A9P6EPW5_9AGAR</name>
<evidence type="ECO:0000259" key="1">
    <source>
        <dbReference type="Pfam" id="PF14200"/>
    </source>
</evidence>
<dbReference type="InterPro" id="IPR035992">
    <property type="entry name" value="Ricin_B-like_lectins"/>
</dbReference>
<dbReference type="Pfam" id="PF14200">
    <property type="entry name" value="RicinB_lectin_2"/>
    <property type="match status" value="1"/>
</dbReference>
<dbReference type="Gene3D" id="2.80.10.50">
    <property type="match status" value="1"/>
</dbReference>
<evidence type="ECO:0000313" key="3">
    <source>
        <dbReference type="Proteomes" id="UP000807306"/>
    </source>
</evidence>
<keyword evidence="3" id="KW-1185">Reference proteome</keyword>
<comment type="caution">
    <text evidence="2">The sequence shown here is derived from an EMBL/GenBank/DDBJ whole genome shotgun (WGS) entry which is preliminary data.</text>
</comment>
<reference evidence="2" key="1">
    <citation type="submission" date="2020-11" db="EMBL/GenBank/DDBJ databases">
        <authorList>
            <consortium name="DOE Joint Genome Institute"/>
            <person name="Ahrendt S."/>
            <person name="Riley R."/>
            <person name="Andreopoulos W."/>
            <person name="Labutti K."/>
            <person name="Pangilinan J."/>
            <person name="Ruiz-Duenas F.J."/>
            <person name="Barrasa J.M."/>
            <person name="Sanchez-Garcia M."/>
            <person name="Camarero S."/>
            <person name="Miyauchi S."/>
            <person name="Serrano A."/>
            <person name="Linde D."/>
            <person name="Babiker R."/>
            <person name="Drula E."/>
            <person name="Ayuso-Fernandez I."/>
            <person name="Pacheco R."/>
            <person name="Padilla G."/>
            <person name="Ferreira P."/>
            <person name="Barriuso J."/>
            <person name="Kellner H."/>
            <person name="Castanera R."/>
            <person name="Alfaro M."/>
            <person name="Ramirez L."/>
            <person name="Pisabarro A.G."/>
            <person name="Kuo A."/>
            <person name="Tritt A."/>
            <person name="Lipzen A."/>
            <person name="He G."/>
            <person name="Yan M."/>
            <person name="Ng V."/>
            <person name="Cullen D."/>
            <person name="Martin F."/>
            <person name="Rosso M.-N."/>
            <person name="Henrissat B."/>
            <person name="Hibbett D."/>
            <person name="Martinez A.T."/>
            <person name="Grigoriev I.V."/>
        </authorList>
    </citation>
    <scope>NUCLEOTIDE SEQUENCE</scope>
    <source>
        <strain evidence="2">CBS 506.95</strain>
    </source>
</reference>
<organism evidence="2 3">
    <name type="scientific">Crepidotus variabilis</name>
    <dbReference type="NCBI Taxonomy" id="179855"/>
    <lineage>
        <taxon>Eukaryota</taxon>
        <taxon>Fungi</taxon>
        <taxon>Dikarya</taxon>
        <taxon>Basidiomycota</taxon>
        <taxon>Agaricomycotina</taxon>
        <taxon>Agaricomycetes</taxon>
        <taxon>Agaricomycetidae</taxon>
        <taxon>Agaricales</taxon>
        <taxon>Agaricineae</taxon>
        <taxon>Crepidotaceae</taxon>
        <taxon>Crepidotus</taxon>
    </lineage>
</organism>
<dbReference type="CDD" id="cd23422">
    <property type="entry name" value="beta-trefoil_Ricin_MPL_CNL"/>
    <property type="match status" value="1"/>
</dbReference>
<proteinExistence type="predicted"/>
<sequence length="140" mass="15767">MDKIVSGKTYVLKSVQCQTVIDLSKGDNETIFAWQPLNTANQKWKINKVGEKWTFENVGTAGIFLSFWGNSASGVQLKGSKTAVEWVIVPDKDNNTRYRVYNNGWVIDVAAGAKDNGTPVQLWIDRAHNYDNQLWEITEA</sequence>
<gene>
    <name evidence="2" type="ORF">CPB83DRAFT_844582</name>
</gene>
<dbReference type="EMBL" id="MU157827">
    <property type="protein sequence ID" value="KAF9533828.1"/>
    <property type="molecule type" value="Genomic_DNA"/>
</dbReference>
<evidence type="ECO:0000313" key="2">
    <source>
        <dbReference type="EMBL" id="KAF9533828.1"/>
    </source>
</evidence>
<accession>A0A9P6EPW5</accession>